<name>A0ABW8Y2P1_9FLAO</name>
<keyword evidence="3" id="KW-1185">Reference proteome</keyword>
<proteinExistence type="predicted"/>
<evidence type="ECO:0008006" key="4">
    <source>
        <dbReference type="Google" id="ProtNLM"/>
    </source>
</evidence>
<dbReference type="RefSeq" id="WP_408090331.1">
    <property type="nucleotide sequence ID" value="NZ_JBELPY010000006.1"/>
</dbReference>
<evidence type="ECO:0000256" key="1">
    <source>
        <dbReference type="SAM" id="Phobius"/>
    </source>
</evidence>
<gene>
    <name evidence="2" type="ORF">ABS765_10580</name>
</gene>
<feature type="transmembrane region" description="Helical" evidence="1">
    <location>
        <begin position="227"/>
        <end position="246"/>
    </location>
</feature>
<protein>
    <recommendedName>
        <fullName evidence="4">Dolichyl-phosphate-mannose-protein mannosyltransferase</fullName>
    </recommendedName>
</protein>
<evidence type="ECO:0000313" key="2">
    <source>
        <dbReference type="EMBL" id="MFL9834471.1"/>
    </source>
</evidence>
<evidence type="ECO:0000313" key="3">
    <source>
        <dbReference type="Proteomes" id="UP001629058"/>
    </source>
</evidence>
<keyword evidence="1" id="KW-0472">Membrane</keyword>
<keyword evidence="1" id="KW-1133">Transmembrane helix</keyword>
<sequence length="458" mass="53696">MFKYKVLAVIVIVVYFLQPFLFSNGGIGADSLSYFGIAVDLPNPETNLFPLGYPVLLRLMYEITQDWFWASRILSTLFVVVILGFSYFKKFYFRETVLLFTGKTCLFVFLQAMSEGPFILLLYFLFYFLHQMFLDKNKSYQNAISASVILICMFSVRYSGVYIYVSILFFSLLMFFKLKRASYFKSYLLFVFLSGLGIASYLFFNYLNFGSFTGENLRGPAMESLPIYIIRSVLGVVNAVDPFIGIKPSSLSFASMAFQLLVFLVDIVIFIYLLKFFKKAKDDPSYYFHIMLWCMAAIYAVALLVSGWYQQIEEMNVRMMAAANVCLFFSFLILYFKNVTSDKWIWRVCCFFFVFLTAYNLKDTDNFLKNKKMVEPQMSKFKNRKYLYNDERQIETITTYHILFTNKSFQYKHTNKQIGSLKENIIGTLNPKIKWLMNDTIKDKSKVLYTSEIKFKRD</sequence>
<organism evidence="2 3">
    <name type="scientific">Chryseobacterium terrae</name>
    <dbReference type="NCBI Taxonomy" id="3163299"/>
    <lineage>
        <taxon>Bacteria</taxon>
        <taxon>Pseudomonadati</taxon>
        <taxon>Bacteroidota</taxon>
        <taxon>Flavobacteriia</taxon>
        <taxon>Flavobacteriales</taxon>
        <taxon>Weeksellaceae</taxon>
        <taxon>Chryseobacterium group</taxon>
        <taxon>Chryseobacterium</taxon>
    </lineage>
</organism>
<feature type="transmembrane region" description="Helical" evidence="1">
    <location>
        <begin position="148"/>
        <end position="175"/>
    </location>
</feature>
<feature type="transmembrane region" description="Helical" evidence="1">
    <location>
        <begin position="253"/>
        <end position="274"/>
    </location>
</feature>
<comment type="caution">
    <text evidence="2">The sequence shown here is derived from an EMBL/GenBank/DDBJ whole genome shotgun (WGS) entry which is preliminary data.</text>
</comment>
<keyword evidence="1" id="KW-0812">Transmembrane</keyword>
<feature type="transmembrane region" description="Helical" evidence="1">
    <location>
        <begin position="106"/>
        <end position="128"/>
    </location>
</feature>
<dbReference type="Proteomes" id="UP001629058">
    <property type="component" value="Unassembled WGS sequence"/>
</dbReference>
<feature type="transmembrane region" description="Helical" evidence="1">
    <location>
        <begin position="286"/>
        <end position="309"/>
    </location>
</feature>
<feature type="transmembrane region" description="Helical" evidence="1">
    <location>
        <begin position="321"/>
        <end position="338"/>
    </location>
</feature>
<feature type="transmembrane region" description="Helical" evidence="1">
    <location>
        <begin position="187"/>
        <end position="207"/>
    </location>
</feature>
<feature type="transmembrane region" description="Helical" evidence="1">
    <location>
        <begin position="67"/>
        <end position="85"/>
    </location>
</feature>
<accession>A0ABW8Y2P1</accession>
<dbReference type="EMBL" id="JBELPY010000006">
    <property type="protein sequence ID" value="MFL9834471.1"/>
    <property type="molecule type" value="Genomic_DNA"/>
</dbReference>
<reference evidence="2 3" key="1">
    <citation type="submission" date="2024-06" db="EMBL/GenBank/DDBJ databases">
        <authorList>
            <person name="Kaempfer P."/>
            <person name="Viver T."/>
        </authorList>
    </citation>
    <scope>NUCLEOTIDE SEQUENCE [LARGE SCALE GENOMIC DNA]</scope>
    <source>
        <strain evidence="2 3">ST-37</strain>
    </source>
</reference>
<feature type="transmembrane region" description="Helical" evidence="1">
    <location>
        <begin position="344"/>
        <end position="361"/>
    </location>
</feature>